<evidence type="ECO:0000313" key="3">
    <source>
        <dbReference type="Proteomes" id="UP001163823"/>
    </source>
</evidence>
<proteinExistence type="inferred from homology"/>
<protein>
    <submittedName>
        <fullName evidence="2">Rubber elongation factor protein (REF)</fullName>
    </submittedName>
</protein>
<accession>A0AAD7LG43</accession>
<evidence type="ECO:0000313" key="2">
    <source>
        <dbReference type="EMBL" id="KAJ7957561.1"/>
    </source>
</evidence>
<keyword evidence="3" id="KW-1185">Reference proteome</keyword>
<sequence>MADNQIETENKNQELKHLGFVRIVAIQALVCVSNIYEYAKQNCGPLRSTVGTVEGTVTTVLYPVYEKLKDFPDDLLVFIDHKIDEAINKFDEHAPPFAKQAVYQAQGLIQKLTLKTVKVVNEAQTGGPRAAINYAAKEYKEFLLTQSVKLWSGLRPVCTLPCSGGKGSSNSCSLVGEVQQCHQGLDSEGLCCLWIFAFSSR</sequence>
<organism evidence="2 3">
    <name type="scientific">Quillaja saponaria</name>
    <name type="common">Soap bark tree</name>
    <dbReference type="NCBI Taxonomy" id="32244"/>
    <lineage>
        <taxon>Eukaryota</taxon>
        <taxon>Viridiplantae</taxon>
        <taxon>Streptophyta</taxon>
        <taxon>Embryophyta</taxon>
        <taxon>Tracheophyta</taxon>
        <taxon>Spermatophyta</taxon>
        <taxon>Magnoliopsida</taxon>
        <taxon>eudicotyledons</taxon>
        <taxon>Gunneridae</taxon>
        <taxon>Pentapetalae</taxon>
        <taxon>rosids</taxon>
        <taxon>fabids</taxon>
        <taxon>Fabales</taxon>
        <taxon>Quillajaceae</taxon>
        <taxon>Quillaja</taxon>
    </lineage>
</organism>
<reference evidence="2" key="1">
    <citation type="journal article" date="2023" name="Science">
        <title>Elucidation of the pathway for biosynthesis of saponin adjuvants from the soapbark tree.</title>
        <authorList>
            <person name="Reed J."/>
            <person name="Orme A."/>
            <person name="El-Demerdash A."/>
            <person name="Owen C."/>
            <person name="Martin L.B.B."/>
            <person name="Misra R.C."/>
            <person name="Kikuchi S."/>
            <person name="Rejzek M."/>
            <person name="Martin A.C."/>
            <person name="Harkess A."/>
            <person name="Leebens-Mack J."/>
            <person name="Louveau T."/>
            <person name="Stephenson M.J."/>
            <person name="Osbourn A."/>
        </authorList>
    </citation>
    <scope>NUCLEOTIDE SEQUENCE</scope>
    <source>
        <strain evidence="2">S10</strain>
    </source>
</reference>
<dbReference type="GO" id="GO:0003746">
    <property type="term" value="F:translation elongation factor activity"/>
    <property type="evidence" value="ECO:0007669"/>
    <property type="project" value="UniProtKB-KW"/>
</dbReference>
<dbReference type="PANTHER" id="PTHR33732">
    <property type="entry name" value="REF/SRPP-LIKE PROTEIN OS05G0151300/LOC_OS05G05940"/>
    <property type="match status" value="1"/>
</dbReference>
<dbReference type="PANTHER" id="PTHR33732:SF2">
    <property type="entry name" value="REF_SRPP-LIKE PROTEIN"/>
    <property type="match status" value="1"/>
</dbReference>
<dbReference type="Proteomes" id="UP001163823">
    <property type="component" value="Chromosome 9"/>
</dbReference>
<dbReference type="InterPro" id="IPR008802">
    <property type="entry name" value="REF"/>
</dbReference>
<keyword evidence="2" id="KW-0648">Protein biosynthesis</keyword>
<keyword evidence="2" id="KW-0251">Elongation factor</keyword>
<gene>
    <name evidence="2" type="ORF">O6P43_023851</name>
</gene>
<comment type="caution">
    <text evidence="2">The sequence shown here is derived from an EMBL/GenBank/DDBJ whole genome shotgun (WGS) entry which is preliminary data.</text>
</comment>
<dbReference type="AlphaFoldDB" id="A0AAD7LG43"/>
<evidence type="ECO:0000256" key="1">
    <source>
        <dbReference type="ARBA" id="ARBA00009737"/>
    </source>
</evidence>
<dbReference type="Pfam" id="PF05755">
    <property type="entry name" value="REF"/>
    <property type="match status" value="1"/>
</dbReference>
<dbReference type="EMBL" id="JARAOO010000009">
    <property type="protein sequence ID" value="KAJ7957561.1"/>
    <property type="molecule type" value="Genomic_DNA"/>
</dbReference>
<name>A0AAD7LG43_QUISA</name>
<comment type="similarity">
    <text evidence="1">Belongs to the REF/SRPP family.</text>
</comment>